<comment type="similarity">
    <text evidence="1 2">Belongs to the outer membrane factor (OMF) (TC 1.B.17) family.</text>
</comment>
<dbReference type="OrthoDB" id="9770517at2"/>
<dbReference type="Gene3D" id="2.20.200.10">
    <property type="entry name" value="Outer membrane efflux proteins (OEP)"/>
    <property type="match status" value="1"/>
</dbReference>
<dbReference type="PANTHER" id="PTHR30203">
    <property type="entry name" value="OUTER MEMBRANE CATION EFFLUX PROTEIN"/>
    <property type="match status" value="1"/>
</dbReference>
<dbReference type="RefSeq" id="WP_115537209.1">
    <property type="nucleotide sequence ID" value="NZ_QRGA01000021.1"/>
</dbReference>
<dbReference type="PROSITE" id="PS51257">
    <property type="entry name" value="PROKAR_LIPOPROTEIN"/>
    <property type="match status" value="1"/>
</dbReference>
<keyword evidence="2" id="KW-1134">Transmembrane beta strand</keyword>
<dbReference type="GO" id="GO:0015562">
    <property type="term" value="F:efflux transmembrane transporter activity"/>
    <property type="evidence" value="ECO:0007669"/>
    <property type="project" value="InterPro"/>
</dbReference>
<dbReference type="NCBIfam" id="TIGR01845">
    <property type="entry name" value="outer_NodT"/>
    <property type="match status" value="1"/>
</dbReference>
<dbReference type="SUPFAM" id="SSF56954">
    <property type="entry name" value="Outer membrane efflux proteins (OEP)"/>
    <property type="match status" value="1"/>
</dbReference>
<organism evidence="3 4">
    <name type="scientific">Trinickia dinghuensis</name>
    <dbReference type="NCBI Taxonomy" id="2291023"/>
    <lineage>
        <taxon>Bacteria</taxon>
        <taxon>Pseudomonadati</taxon>
        <taxon>Pseudomonadota</taxon>
        <taxon>Betaproteobacteria</taxon>
        <taxon>Burkholderiales</taxon>
        <taxon>Burkholderiaceae</taxon>
        <taxon>Trinickia</taxon>
    </lineage>
</organism>
<evidence type="ECO:0000256" key="1">
    <source>
        <dbReference type="ARBA" id="ARBA00007613"/>
    </source>
</evidence>
<keyword evidence="2" id="KW-0472">Membrane</keyword>
<keyword evidence="2" id="KW-0732">Signal</keyword>
<gene>
    <name evidence="3" type="ORF">DWV00_29820</name>
</gene>
<sequence>MNVLRIPSEHRRLTLALATTAALAMTLAACSLGPNGEPPAMPSPAHYGQTALPEQTAAAGGVAQRFDVGAQPVPQWWHLYRSAQLDALVDEGLKHSPTLAATEKSLAGAREQLRAQIGASLLPTLDASGQATRERALGIPEAGPPTVRYNVFVGQLEAHYTFDLFGAVRYANAAVHARVDVQAFELDAARRALAANIVTTAINAAALDDEVGATRRLIVLARQTAQEDARRYALGAVSHAQALASQQNAFDLEASLPALRQQRQAARHALAVLIGRSPDAVPDIPPLASLTLPEHVPVVVPSSLLHTRPDIAAAEASLKAAAAEVGVATAQLFPSLSLTASMGQGGFSWPVALSGAGALWSIGGSLTQPLFHGGALLAQRRAAIDFYDAAADQYKATVLSAFQNVADTLAALESDAQASAAANASADAARQAFDETAARGKLGAVADSAVRASEQQYWNEQLSAIRSAGRRLSDTAVLYQAMGTPQQAQ</sequence>
<dbReference type="GO" id="GO:0005886">
    <property type="term" value="C:plasma membrane"/>
    <property type="evidence" value="ECO:0007669"/>
    <property type="project" value="UniProtKB-SubCell"/>
</dbReference>
<feature type="signal peptide" evidence="2">
    <location>
        <begin position="1"/>
        <end position="24"/>
    </location>
</feature>
<feature type="chain" id="PRO_5017497558" evidence="2">
    <location>
        <begin position="25"/>
        <end position="489"/>
    </location>
</feature>
<dbReference type="Gene3D" id="1.20.1600.10">
    <property type="entry name" value="Outer membrane efflux proteins (OEP)"/>
    <property type="match status" value="1"/>
</dbReference>
<comment type="caution">
    <text evidence="3">The sequence shown here is derived from an EMBL/GenBank/DDBJ whole genome shotgun (WGS) entry which is preliminary data.</text>
</comment>
<dbReference type="Pfam" id="PF02321">
    <property type="entry name" value="OEP"/>
    <property type="match status" value="2"/>
</dbReference>
<accession>A0A3D8JR52</accession>
<proteinExistence type="inferred from homology"/>
<dbReference type="EMBL" id="QRGA01000021">
    <property type="protein sequence ID" value="RDU95195.1"/>
    <property type="molecule type" value="Genomic_DNA"/>
</dbReference>
<dbReference type="InterPro" id="IPR010131">
    <property type="entry name" value="MdtP/NodT-like"/>
</dbReference>
<keyword evidence="2" id="KW-0812">Transmembrane</keyword>
<dbReference type="Proteomes" id="UP000256838">
    <property type="component" value="Unassembled WGS sequence"/>
</dbReference>
<dbReference type="AlphaFoldDB" id="A0A3D8JR52"/>
<keyword evidence="2" id="KW-0449">Lipoprotein</keyword>
<evidence type="ECO:0000313" key="4">
    <source>
        <dbReference type="Proteomes" id="UP000256838"/>
    </source>
</evidence>
<dbReference type="PANTHER" id="PTHR30203:SF33">
    <property type="entry name" value="BLR4455 PROTEIN"/>
    <property type="match status" value="1"/>
</dbReference>
<keyword evidence="2" id="KW-0564">Palmitate</keyword>
<evidence type="ECO:0000256" key="2">
    <source>
        <dbReference type="RuleBase" id="RU362097"/>
    </source>
</evidence>
<dbReference type="InterPro" id="IPR003423">
    <property type="entry name" value="OMP_efflux"/>
</dbReference>
<name>A0A3D8JR52_9BURK</name>
<keyword evidence="4" id="KW-1185">Reference proteome</keyword>
<protein>
    <submittedName>
        <fullName evidence="3">RND transporter</fullName>
    </submittedName>
</protein>
<reference evidence="3 4" key="1">
    <citation type="submission" date="2018-08" db="EMBL/GenBank/DDBJ databases">
        <title>Paraburkholderia sp. DHOM06 isolated from forest soil.</title>
        <authorList>
            <person name="Gao Z.-H."/>
            <person name="Qiu L.-H."/>
        </authorList>
    </citation>
    <scope>NUCLEOTIDE SEQUENCE [LARGE SCALE GENOMIC DNA]</scope>
    <source>
        <strain evidence="3 4">DHOM06</strain>
    </source>
</reference>
<evidence type="ECO:0000313" key="3">
    <source>
        <dbReference type="EMBL" id="RDU95195.1"/>
    </source>
</evidence>
<comment type="subcellular location">
    <subcellularLocation>
        <location evidence="2">Cell membrane</location>
        <topology evidence="2">Lipid-anchor</topology>
    </subcellularLocation>
</comment>